<feature type="binding site" evidence="9">
    <location>
        <position position="183"/>
    </location>
    <ligand>
        <name>phosphoenolpyruvate</name>
        <dbReference type="ChEBI" id="CHEBI:58702"/>
    </ligand>
</feature>
<name>A0A0P7Z0U5_9CYAN</name>
<feature type="binding site" evidence="9">
    <location>
        <position position="136"/>
    </location>
    <ligand>
        <name>phosphoenolpyruvate</name>
        <dbReference type="ChEBI" id="CHEBI:58702"/>
    </ligand>
</feature>
<dbReference type="FunFam" id="3.65.10.10:FF:000005">
    <property type="entry name" value="3-phosphoshikimate 1-carboxyvinyltransferase"/>
    <property type="match status" value="1"/>
</dbReference>
<dbReference type="PANTHER" id="PTHR21090:SF5">
    <property type="entry name" value="PENTAFUNCTIONAL AROM POLYPEPTIDE"/>
    <property type="match status" value="1"/>
</dbReference>
<comment type="pathway">
    <text evidence="2 9">Metabolic intermediate biosynthesis; chorismate biosynthesis; chorismate from D-erythrose 4-phosphate and phosphoenolpyruvate: step 6/7.</text>
</comment>
<feature type="binding site" evidence="9">
    <location>
        <position position="362"/>
    </location>
    <ligand>
        <name>phosphoenolpyruvate</name>
        <dbReference type="ChEBI" id="CHEBI:58702"/>
    </ligand>
</feature>
<dbReference type="InterPro" id="IPR036968">
    <property type="entry name" value="Enolpyruvate_Tfrase_sf"/>
</dbReference>
<dbReference type="PIRSF" id="PIRSF000505">
    <property type="entry name" value="EPSPS"/>
    <property type="match status" value="1"/>
</dbReference>
<dbReference type="GO" id="GO:0008652">
    <property type="term" value="P:amino acid biosynthetic process"/>
    <property type="evidence" value="ECO:0007669"/>
    <property type="project" value="UniProtKB-KW"/>
</dbReference>
<dbReference type="PATRIC" id="fig|1666911.3.peg.1797"/>
<dbReference type="InterPro" id="IPR013792">
    <property type="entry name" value="RNA3'P_cycl/enolpyr_Trfase_a/b"/>
</dbReference>
<evidence type="ECO:0000256" key="2">
    <source>
        <dbReference type="ARBA" id="ARBA00004811"/>
    </source>
</evidence>
<evidence type="ECO:0000256" key="7">
    <source>
        <dbReference type="ARBA" id="ARBA00023141"/>
    </source>
</evidence>
<dbReference type="PROSITE" id="PS00104">
    <property type="entry name" value="EPSP_SYNTHASE_1"/>
    <property type="match status" value="1"/>
</dbReference>
<feature type="binding site" evidence="9">
    <location>
        <position position="35"/>
    </location>
    <ligand>
        <name>phosphoenolpyruvate</name>
        <dbReference type="ChEBI" id="CHEBI:58702"/>
    </ligand>
</feature>
<feature type="binding site" evidence="9">
    <location>
        <position position="183"/>
    </location>
    <ligand>
        <name>3-phosphoshikimate</name>
        <dbReference type="ChEBI" id="CHEBI:145989"/>
    </ligand>
</feature>
<dbReference type="STRING" id="1666911.HLUCCA11_02770"/>
<evidence type="ECO:0000313" key="11">
    <source>
        <dbReference type="EMBL" id="KPQ37379.1"/>
    </source>
</evidence>
<feature type="binding site" evidence="9">
    <location>
        <position position="35"/>
    </location>
    <ligand>
        <name>3-phosphoshikimate</name>
        <dbReference type="ChEBI" id="CHEBI:145989"/>
    </ligand>
</feature>
<protein>
    <recommendedName>
        <fullName evidence="9">3-phosphoshikimate 1-carboxyvinyltransferase</fullName>
        <ecNumber evidence="9">2.5.1.19</ecNumber>
    </recommendedName>
    <alternativeName>
        <fullName evidence="9">5-enolpyruvylshikimate-3-phosphate synthase</fullName>
        <shortName evidence="9">EPSP synthase</shortName>
        <shortName evidence="9">EPSPS</shortName>
    </alternativeName>
</protein>
<feature type="binding site" evidence="9">
    <location>
        <position position="40"/>
    </location>
    <ligand>
        <name>3-phosphoshikimate</name>
        <dbReference type="ChEBI" id="CHEBI:145989"/>
    </ligand>
</feature>
<evidence type="ECO:0000256" key="1">
    <source>
        <dbReference type="ARBA" id="ARBA00002174"/>
    </source>
</evidence>
<feature type="binding site" evidence="9">
    <location>
        <position position="36"/>
    </location>
    <ligand>
        <name>3-phosphoshikimate</name>
        <dbReference type="ChEBI" id="CHEBI:145989"/>
    </ligand>
</feature>
<evidence type="ECO:0000256" key="5">
    <source>
        <dbReference type="ARBA" id="ARBA00022605"/>
    </source>
</evidence>
<feature type="binding site" evidence="9">
    <location>
        <position position="358"/>
    </location>
    <ligand>
        <name>3-phosphoshikimate</name>
        <dbReference type="ChEBI" id="CHEBI:145989"/>
    </ligand>
</feature>
<dbReference type="CDD" id="cd01556">
    <property type="entry name" value="EPSP_synthase"/>
    <property type="match status" value="1"/>
</dbReference>
<organism evidence="11 12">
    <name type="scientific">Phormidesmis priestleyi Ana</name>
    <dbReference type="NCBI Taxonomy" id="1666911"/>
    <lineage>
        <taxon>Bacteria</taxon>
        <taxon>Bacillati</taxon>
        <taxon>Cyanobacteriota</taxon>
        <taxon>Cyanophyceae</taxon>
        <taxon>Leptolyngbyales</taxon>
        <taxon>Leptolyngbyaceae</taxon>
        <taxon>Phormidesmis</taxon>
    </lineage>
</organism>
<dbReference type="GO" id="GO:0009073">
    <property type="term" value="P:aromatic amino acid family biosynthetic process"/>
    <property type="evidence" value="ECO:0007669"/>
    <property type="project" value="UniProtKB-KW"/>
</dbReference>
<dbReference type="PROSITE" id="PS00885">
    <property type="entry name" value="EPSP_SYNTHASE_2"/>
    <property type="match status" value="1"/>
</dbReference>
<gene>
    <name evidence="9 11" type="primary">aroA</name>
    <name evidence="11" type="ORF">HLUCCA11_02770</name>
</gene>
<dbReference type="InterPro" id="IPR023193">
    <property type="entry name" value="EPSP_synthase_CS"/>
</dbReference>
<evidence type="ECO:0000256" key="9">
    <source>
        <dbReference type="HAMAP-Rule" id="MF_00210"/>
    </source>
</evidence>
<dbReference type="AlphaFoldDB" id="A0A0P7Z0U5"/>
<evidence type="ECO:0000256" key="8">
    <source>
        <dbReference type="ARBA" id="ARBA00044633"/>
    </source>
</evidence>
<comment type="caution">
    <text evidence="11">The sequence shown here is derived from an EMBL/GenBank/DDBJ whole genome shotgun (WGS) entry which is preliminary data.</text>
</comment>
<dbReference type="GO" id="GO:0009423">
    <property type="term" value="P:chorismate biosynthetic process"/>
    <property type="evidence" value="ECO:0007669"/>
    <property type="project" value="UniProtKB-UniRule"/>
</dbReference>
<keyword evidence="4 9" id="KW-0963">Cytoplasm</keyword>
<feature type="binding site" evidence="9">
    <location>
        <position position="181"/>
    </location>
    <ligand>
        <name>3-phosphoshikimate</name>
        <dbReference type="ChEBI" id="CHEBI:145989"/>
    </ligand>
</feature>
<dbReference type="UniPathway" id="UPA00053">
    <property type="reaction ID" value="UER00089"/>
</dbReference>
<feature type="domain" description="Enolpyruvate transferase" evidence="10">
    <location>
        <begin position="21"/>
        <end position="442"/>
    </location>
</feature>
<comment type="subcellular location">
    <subcellularLocation>
        <location evidence="9">Cytoplasm</location>
    </subcellularLocation>
</comment>
<dbReference type="NCBIfam" id="TIGR01356">
    <property type="entry name" value="aroA"/>
    <property type="match status" value="1"/>
</dbReference>
<comment type="function">
    <text evidence="1 9">Catalyzes the transfer of the enolpyruvyl moiety of phosphoenolpyruvate (PEP) to the 5-hydroxyl of shikimate-3-phosphate (S3P) to produce enolpyruvyl shikimate-3-phosphate and inorganic phosphate.</text>
</comment>
<evidence type="ECO:0000256" key="3">
    <source>
        <dbReference type="ARBA" id="ARBA00009948"/>
    </source>
</evidence>
<dbReference type="Gene3D" id="3.65.10.10">
    <property type="entry name" value="Enolpyruvate transferase domain"/>
    <property type="match status" value="2"/>
</dbReference>
<dbReference type="SUPFAM" id="SSF55205">
    <property type="entry name" value="EPT/RTPC-like"/>
    <property type="match status" value="1"/>
</dbReference>
<dbReference type="EC" id="2.5.1.19" evidence="9"/>
<keyword evidence="7 9" id="KW-0057">Aromatic amino acid biosynthesis</keyword>
<feature type="binding site" evidence="9">
    <location>
        <position position="407"/>
    </location>
    <ligand>
        <name>phosphoenolpyruvate</name>
        <dbReference type="ChEBI" id="CHEBI:58702"/>
    </ligand>
</feature>
<dbReference type="EMBL" id="LJZR01000002">
    <property type="protein sequence ID" value="KPQ37379.1"/>
    <property type="molecule type" value="Genomic_DNA"/>
</dbReference>
<dbReference type="InterPro" id="IPR001986">
    <property type="entry name" value="Enolpyruvate_Tfrase_dom"/>
</dbReference>
<keyword evidence="5 9" id="KW-0028">Amino-acid biosynthesis</keyword>
<proteinExistence type="inferred from homology"/>
<evidence type="ECO:0000256" key="4">
    <source>
        <dbReference type="ARBA" id="ARBA00022490"/>
    </source>
</evidence>
<reference evidence="11 12" key="1">
    <citation type="submission" date="2015-09" db="EMBL/GenBank/DDBJ databases">
        <title>Identification and resolution of microdiversity through metagenomic sequencing of parallel consortia.</title>
        <authorList>
            <person name="Nelson W.C."/>
            <person name="Romine M.F."/>
            <person name="Lindemann S.R."/>
        </authorList>
    </citation>
    <scope>NUCLEOTIDE SEQUENCE [LARGE SCALE GENOMIC DNA]</scope>
    <source>
        <strain evidence="11">Ana</strain>
    </source>
</reference>
<sequence>MTFLQLIDQGAHQTLQIDGRQGGPLTGEMTVPGDKSISHRSLMLGAIAQGTTRIKGLLLGEDPRSTAACFSAMGAKISNLEDEWITVEGTSGQLQEPDNVLDTGNSGTTFRLMLGLLASQPNKFFAVTGDDSIRARPMKRVIAPLTQMGAVIAGKAHNTLAPLGVQGQQLKPFHYHSPIASAQVKSCLLLAGLSVTGDTTITEPSLSRDHSERMLKAFGAKLSIDPTTHSVTLHGPAQLTGQTVIVPGDISSAAFWLVAAAITPGSNLLIKNVGVNPTRTGVLDALAEMNADVTLENEREVTGEPVADLRVRHSQLKGCTIGGALIPRLIDEVPILAVAALFAEGTTTITDAAELRVKESDRLAVMAAALTQLGGSITEQPEGMSIVGMGADARLTPTDLDSYTDHRIAMSLAVAATCAPGISHIHRAEAAAVSYPRFFDRLRTLSAN</sequence>
<evidence type="ECO:0000313" key="12">
    <source>
        <dbReference type="Proteomes" id="UP000050465"/>
    </source>
</evidence>
<dbReference type="HAMAP" id="MF_00210">
    <property type="entry name" value="EPSP_synth"/>
    <property type="match status" value="1"/>
</dbReference>
<dbReference type="Proteomes" id="UP000050465">
    <property type="component" value="Unassembled WGS sequence"/>
</dbReference>
<keyword evidence="6 9" id="KW-0808">Transferase</keyword>
<dbReference type="GO" id="GO:0005737">
    <property type="term" value="C:cytoplasm"/>
    <property type="evidence" value="ECO:0007669"/>
    <property type="project" value="UniProtKB-SubCell"/>
</dbReference>
<dbReference type="Pfam" id="PF00275">
    <property type="entry name" value="EPSP_synthase"/>
    <property type="match status" value="1"/>
</dbReference>
<dbReference type="GO" id="GO:0003866">
    <property type="term" value="F:3-phosphoshikimate 1-carboxyvinyltransferase activity"/>
    <property type="evidence" value="ECO:0007669"/>
    <property type="project" value="UniProtKB-UniRule"/>
</dbReference>
<dbReference type="PANTHER" id="PTHR21090">
    <property type="entry name" value="AROM/DEHYDROQUINATE SYNTHASE"/>
    <property type="match status" value="1"/>
</dbReference>
<feature type="binding site" evidence="9">
    <location>
        <position position="107"/>
    </location>
    <ligand>
        <name>phosphoenolpyruvate</name>
        <dbReference type="ChEBI" id="CHEBI:58702"/>
    </ligand>
</feature>
<dbReference type="FunFam" id="3.65.10.10:FF:000006">
    <property type="entry name" value="3-phosphoshikimate 1-carboxyvinyltransferase"/>
    <property type="match status" value="1"/>
</dbReference>
<feature type="binding site" evidence="9">
    <location>
        <position position="331"/>
    </location>
    <ligand>
        <name>3-phosphoshikimate</name>
        <dbReference type="ChEBI" id="CHEBI:145989"/>
    </ligand>
</feature>
<comment type="caution">
    <text evidence="9">Lacks conserved residue(s) required for the propagation of feature annotation.</text>
</comment>
<comment type="subunit">
    <text evidence="9">Monomer.</text>
</comment>
<comment type="catalytic activity">
    <reaction evidence="8">
        <text>3-phosphoshikimate + phosphoenolpyruvate = 5-O-(1-carboxyvinyl)-3-phosphoshikimate + phosphate</text>
        <dbReference type="Rhea" id="RHEA:21256"/>
        <dbReference type="ChEBI" id="CHEBI:43474"/>
        <dbReference type="ChEBI" id="CHEBI:57701"/>
        <dbReference type="ChEBI" id="CHEBI:58702"/>
        <dbReference type="ChEBI" id="CHEBI:145989"/>
        <dbReference type="EC" id="2.5.1.19"/>
    </reaction>
    <physiologicalReaction direction="left-to-right" evidence="8">
        <dbReference type="Rhea" id="RHEA:21257"/>
    </physiologicalReaction>
</comment>
<comment type="similarity">
    <text evidence="3 9">Belongs to the EPSP synthase family.</text>
</comment>
<evidence type="ECO:0000259" key="10">
    <source>
        <dbReference type="Pfam" id="PF00275"/>
    </source>
</evidence>
<dbReference type="InterPro" id="IPR006264">
    <property type="entry name" value="EPSP_synthase"/>
</dbReference>
<feature type="active site" description="Proton acceptor" evidence="9">
    <location>
        <position position="331"/>
    </location>
</feature>
<accession>A0A0P7Z0U5</accession>
<evidence type="ECO:0000256" key="6">
    <source>
        <dbReference type="ARBA" id="ARBA00022679"/>
    </source>
</evidence>